<dbReference type="GO" id="GO:0016740">
    <property type="term" value="F:transferase activity"/>
    <property type="evidence" value="ECO:0007669"/>
    <property type="project" value="UniProtKB-KW"/>
</dbReference>
<dbReference type="InterPro" id="IPR051283">
    <property type="entry name" value="Sec_Metabolite_Acyltrans"/>
</dbReference>
<gene>
    <name evidence="3" type="ORF">SELMODRAFT_406547</name>
</gene>
<dbReference type="Pfam" id="PF02458">
    <property type="entry name" value="Transferase"/>
    <property type="match status" value="1"/>
</dbReference>
<dbReference type="PANTHER" id="PTHR31896:SF64">
    <property type="entry name" value="TRICHOTHECENE 3-O-ACETYLTRANSFERASE"/>
    <property type="match status" value="1"/>
</dbReference>
<evidence type="ECO:0000256" key="1">
    <source>
        <dbReference type="ARBA" id="ARBA00022679"/>
    </source>
</evidence>
<proteinExistence type="predicted"/>
<accession>D8R2R2</accession>
<dbReference type="PANTHER" id="PTHR31896">
    <property type="entry name" value="FAMILY REGULATORY PROTEIN, PUTATIVE (AFU_ORTHOLOGUE AFUA_3G14730)-RELATED"/>
    <property type="match status" value="1"/>
</dbReference>
<evidence type="ECO:0000313" key="3">
    <source>
        <dbReference type="EMBL" id="EFJ33771.1"/>
    </source>
</evidence>
<reference evidence="3 4" key="1">
    <citation type="journal article" date="2011" name="Science">
        <title>The Selaginella genome identifies genetic changes associated with the evolution of vascular plants.</title>
        <authorList>
            <person name="Banks J.A."/>
            <person name="Nishiyama T."/>
            <person name="Hasebe M."/>
            <person name="Bowman J.L."/>
            <person name="Gribskov M."/>
            <person name="dePamphilis C."/>
            <person name="Albert V.A."/>
            <person name="Aono N."/>
            <person name="Aoyama T."/>
            <person name="Ambrose B.A."/>
            <person name="Ashton N.W."/>
            <person name="Axtell M.J."/>
            <person name="Barker E."/>
            <person name="Barker M.S."/>
            <person name="Bennetzen J.L."/>
            <person name="Bonawitz N.D."/>
            <person name="Chapple C."/>
            <person name="Cheng C."/>
            <person name="Correa L.G."/>
            <person name="Dacre M."/>
            <person name="DeBarry J."/>
            <person name="Dreyer I."/>
            <person name="Elias M."/>
            <person name="Engstrom E.M."/>
            <person name="Estelle M."/>
            <person name="Feng L."/>
            <person name="Finet C."/>
            <person name="Floyd S.K."/>
            <person name="Frommer W.B."/>
            <person name="Fujita T."/>
            <person name="Gramzow L."/>
            <person name="Gutensohn M."/>
            <person name="Harholt J."/>
            <person name="Hattori M."/>
            <person name="Heyl A."/>
            <person name="Hirai T."/>
            <person name="Hiwatashi Y."/>
            <person name="Ishikawa M."/>
            <person name="Iwata M."/>
            <person name="Karol K.G."/>
            <person name="Koehler B."/>
            <person name="Kolukisaoglu U."/>
            <person name="Kubo M."/>
            <person name="Kurata T."/>
            <person name="Lalonde S."/>
            <person name="Li K."/>
            <person name="Li Y."/>
            <person name="Litt A."/>
            <person name="Lyons E."/>
            <person name="Manning G."/>
            <person name="Maruyama T."/>
            <person name="Michael T.P."/>
            <person name="Mikami K."/>
            <person name="Miyazaki S."/>
            <person name="Morinaga S."/>
            <person name="Murata T."/>
            <person name="Mueller-Roeber B."/>
            <person name="Nelson D.R."/>
            <person name="Obara M."/>
            <person name="Oguri Y."/>
            <person name="Olmstead R.G."/>
            <person name="Onodera N."/>
            <person name="Petersen B.L."/>
            <person name="Pils B."/>
            <person name="Prigge M."/>
            <person name="Rensing S.A."/>
            <person name="Riano-Pachon D.M."/>
            <person name="Roberts A.W."/>
            <person name="Sato Y."/>
            <person name="Scheller H.V."/>
            <person name="Schulz B."/>
            <person name="Schulz C."/>
            <person name="Shakirov E.V."/>
            <person name="Shibagaki N."/>
            <person name="Shinohara N."/>
            <person name="Shippen D.E."/>
            <person name="Soerensen I."/>
            <person name="Sotooka R."/>
            <person name="Sugimoto N."/>
            <person name="Sugita M."/>
            <person name="Sumikawa N."/>
            <person name="Tanurdzic M."/>
            <person name="Theissen G."/>
            <person name="Ulvskov P."/>
            <person name="Wakazuki S."/>
            <person name="Weng J.K."/>
            <person name="Willats W.W."/>
            <person name="Wipf D."/>
            <person name="Wolf P.G."/>
            <person name="Yang L."/>
            <person name="Zimmer A.D."/>
            <person name="Zhu Q."/>
            <person name="Mitros T."/>
            <person name="Hellsten U."/>
            <person name="Loque D."/>
            <person name="Otillar R."/>
            <person name="Salamov A."/>
            <person name="Schmutz J."/>
            <person name="Shapiro H."/>
            <person name="Lindquist E."/>
            <person name="Lucas S."/>
            <person name="Rokhsar D."/>
            <person name="Grigoriev I.V."/>
        </authorList>
    </citation>
    <scope>NUCLEOTIDE SEQUENCE [LARGE SCALE GENOMIC DNA]</scope>
</reference>
<organism evidence="4">
    <name type="scientific">Selaginella moellendorffii</name>
    <name type="common">Spikemoss</name>
    <dbReference type="NCBI Taxonomy" id="88036"/>
    <lineage>
        <taxon>Eukaryota</taxon>
        <taxon>Viridiplantae</taxon>
        <taxon>Streptophyta</taxon>
        <taxon>Embryophyta</taxon>
        <taxon>Tracheophyta</taxon>
        <taxon>Lycopodiopsida</taxon>
        <taxon>Selaginellales</taxon>
        <taxon>Selaginellaceae</taxon>
        <taxon>Selaginella</taxon>
    </lineage>
</organism>
<feature type="chain" id="PRO_5003121467" evidence="2">
    <location>
        <begin position="24"/>
        <end position="253"/>
    </location>
</feature>
<dbReference type="InParanoid" id="D8R2R2"/>
<feature type="signal peptide" evidence="2">
    <location>
        <begin position="1"/>
        <end position="23"/>
    </location>
</feature>
<dbReference type="InterPro" id="IPR023213">
    <property type="entry name" value="CAT-like_dom_sf"/>
</dbReference>
<evidence type="ECO:0000313" key="4">
    <source>
        <dbReference type="Proteomes" id="UP000001514"/>
    </source>
</evidence>
<protein>
    <submittedName>
        <fullName evidence="3">Uncharacterized protein</fullName>
    </submittedName>
</protein>
<name>D8R2R2_SELML</name>
<keyword evidence="2" id="KW-0732">Signal</keyword>
<dbReference type="Gramene" id="EFJ33771">
    <property type="protein sequence ID" value="EFJ33771"/>
    <property type="gene ID" value="SELMODRAFT_406547"/>
</dbReference>
<dbReference type="AlphaFoldDB" id="D8R2R2"/>
<keyword evidence="1" id="KW-0808">Transferase</keyword>
<dbReference type="EMBL" id="GL377570">
    <property type="protein sequence ID" value="EFJ33771.1"/>
    <property type="molecule type" value="Genomic_DNA"/>
</dbReference>
<dbReference type="Proteomes" id="UP000001514">
    <property type="component" value="Unassembled WGS sequence"/>
</dbReference>
<dbReference type="Gene3D" id="3.30.559.10">
    <property type="entry name" value="Chloramphenicol acetyltransferase-like domain"/>
    <property type="match status" value="1"/>
</dbReference>
<evidence type="ECO:0000256" key="2">
    <source>
        <dbReference type="SAM" id="SignalP"/>
    </source>
</evidence>
<keyword evidence="4" id="KW-1185">Reference proteome</keyword>
<dbReference type="KEGG" id="smo:SELMODRAFT_406547"/>
<dbReference type="HOGENOM" id="CLU_1100056_0_0_1"/>
<sequence>MGARLPRIFHLLISLGEPGVTLILVELSQYVQVPRSIPPIAPSAHRMIHAEIHARPASVTSSQWITAAFGFSNNTKTLLCIFSHIYQEFPYQNRHLFFKPPTPPFSKIITHMKQPLAAPPSEFYPVAGRISVREDMRMQLECNDHGVMFSEASCDRPLPKGDKFDLDPEFLLELSQAPGTRRISSGRGRLMLHAFSSRQCYTFKVSEFSYGGFCVAMKYSHELMSRVLVGDGHGTSSSEWANLLVPLVDAEEI</sequence>